<feature type="region of interest" description="Disordered" evidence="4">
    <location>
        <begin position="131"/>
        <end position="158"/>
    </location>
</feature>
<dbReference type="InterPro" id="IPR001752">
    <property type="entry name" value="Kinesin_motor_dom"/>
</dbReference>
<dbReference type="GO" id="GO:0015630">
    <property type="term" value="C:microtubule cytoskeleton"/>
    <property type="evidence" value="ECO:0007669"/>
    <property type="project" value="TreeGrafter"/>
</dbReference>
<dbReference type="GO" id="GO:0008017">
    <property type="term" value="F:microtubule binding"/>
    <property type="evidence" value="ECO:0007669"/>
    <property type="project" value="InterPro"/>
</dbReference>
<dbReference type="Gene3D" id="1.20.58.1980">
    <property type="match status" value="1"/>
</dbReference>
<dbReference type="PROSITE" id="PS50067">
    <property type="entry name" value="KINESIN_MOTOR_2"/>
    <property type="match status" value="1"/>
</dbReference>
<name>A0A834ZHP1_TETSI</name>
<dbReference type="EMBL" id="JABCRI010000007">
    <property type="protein sequence ID" value="KAF8404001.1"/>
    <property type="molecule type" value="Genomic_DNA"/>
</dbReference>
<reference evidence="6 7" key="1">
    <citation type="submission" date="2020-04" db="EMBL/GenBank/DDBJ databases">
        <title>Plant Genome Project.</title>
        <authorList>
            <person name="Zhang R.-G."/>
        </authorList>
    </citation>
    <scope>NUCLEOTIDE SEQUENCE [LARGE SCALE GENOMIC DNA]</scope>
    <source>
        <strain evidence="6">YNK0</strain>
        <tissue evidence="6">Leaf</tissue>
    </source>
</reference>
<dbReference type="PANTHER" id="PTHR47972">
    <property type="entry name" value="KINESIN-LIKE PROTEIN KLP-3"/>
    <property type="match status" value="1"/>
</dbReference>
<proteinExistence type="inferred from homology"/>
<dbReference type="GO" id="GO:0005524">
    <property type="term" value="F:ATP binding"/>
    <property type="evidence" value="ECO:0007669"/>
    <property type="project" value="InterPro"/>
</dbReference>
<evidence type="ECO:0000313" key="6">
    <source>
        <dbReference type="EMBL" id="KAF8404001.1"/>
    </source>
</evidence>
<evidence type="ECO:0000256" key="2">
    <source>
        <dbReference type="PROSITE-ProRule" id="PRU00283"/>
    </source>
</evidence>
<dbReference type="PANTHER" id="PTHR47972:SF23">
    <property type="entry name" value="KINESIN MOTOR DOMAIN-CONTAINING PROTEIN"/>
    <property type="match status" value="1"/>
</dbReference>
<comment type="caution">
    <text evidence="6">The sequence shown here is derived from an EMBL/GenBank/DDBJ whole genome shotgun (WGS) entry which is preliminary data.</text>
</comment>
<dbReference type="Proteomes" id="UP000655225">
    <property type="component" value="Unassembled WGS sequence"/>
</dbReference>
<evidence type="ECO:0000256" key="4">
    <source>
        <dbReference type="SAM" id="MobiDB-lite"/>
    </source>
</evidence>
<protein>
    <recommendedName>
        <fullName evidence="5">Kinesin motor domain-containing protein</fullName>
    </recommendedName>
</protein>
<evidence type="ECO:0000256" key="1">
    <source>
        <dbReference type="ARBA" id="ARBA00023175"/>
    </source>
</evidence>
<keyword evidence="3" id="KW-0175">Coiled coil</keyword>
<evidence type="ECO:0000259" key="5">
    <source>
        <dbReference type="PROSITE" id="PS50067"/>
    </source>
</evidence>
<keyword evidence="7" id="KW-1185">Reference proteome</keyword>
<keyword evidence="1" id="KW-0505">Motor protein</keyword>
<evidence type="ECO:0000256" key="3">
    <source>
        <dbReference type="SAM" id="Coils"/>
    </source>
</evidence>
<evidence type="ECO:0000313" key="7">
    <source>
        <dbReference type="Proteomes" id="UP000655225"/>
    </source>
</evidence>
<accession>A0A834ZHP1</accession>
<comment type="similarity">
    <text evidence="2">Belongs to the TRAFAC class myosin-kinesin ATPase superfamily. Kinesin family.</text>
</comment>
<sequence length="592" mass="67220">MLVHVSPKEEDLCETICSLNFATRVRNIRLENQESTQEVRDQKEVAMTKLLQKVKQIEYERQDMRRDIDKLNEKIQHLTRTVPTSNGYLKLPHLLNEVPQSNTEMENHSIGDVIAAPSLQLPRFMRPTICSRRKSDTDPQTLESAQKKDSSLPRRRKASSVHAESITFSIKGILEYDSECSTSRTSCLVGLNMKCSTDYGTEYSHDASECDIKTVVFPEQEKSPRRLAHSKDHFSHKSTNRYGNRKANKFYSTKCLTIDNWLHLQRNESTTRTYTHRTKKVLAIPVPEKNNRCNGQNKAEILQCVKVHNHEVTNENIFNHDKIEKLVDVGVTGRSNTEEVIDETWNSGFNIISPFIMTDEKVMEETQGLLGDLMIKDNGCSPISPPDMQYDRLNQNEYSGVTGMTSKQEVTAETQNMSEDFMLEDSGCNPSSPSEMENNIIKLKEESHDPASKPELESGSQQWSTEIPNQAMVGPRRTVVIDDTVLMEITLSNGNMSKEYSDKGDLCAGFQYVEGVTRPCLHTMRSCRVLFMDYANLKDPTTSFIESQERIHNTGIFDFVGQKLKILYASALLGLGVQSLGLGHDFFYGLML</sequence>
<dbReference type="GO" id="GO:0003777">
    <property type="term" value="F:microtubule motor activity"/>
    <property type="evidence" value="ECO:0007669"/>
    <property type="project" value="InterPro"/>
</dbReference>
<feature type="domain" description="Kinesin motor" evidence="5">
    <location>
        <begin position="1"/>
        <end position="28"/>
    </location>
</feature>
<comment type="caution">
    <text evidence="2">Lacks conserved residue(s) required for the propagation of feature annotation.</text>
</comment>
<organism evidence="6 7">
    <name type="scientific">Tetracentron sinense</name>
    <name type="common">Spur-leaf</name>
    <dbReference type="NCBI Taxonomy" id="13715"/>
    <lineage>
        <taxon>Eukaryota</taxon>
        <taxon>Viridiplantae</taxon>
        <taxon>Streptophyta</taxon>
        <taxon>Embryophyta</taxon>
        <taxon>Tracheophyta</taxon>
        <taxon>Spermatophyta</taxon>
        <taxon>Magnoliopsida</taxon>
        <taxon>Trochodendrales</taxon>
        <taxon>Trochodendraceae</taxon>
        <taxon>Tetracentron</taxon>
    </lineage>
</organism>
<dbReference type="AlphaFoldDB" id="A0A834ZHP1"/>
<dbReference type="OrthoDB" id="3176171at2759"/>
<feature type="coiled-coil region" evidence="3">
    <location>
        <begin position="47"/>
        <end position="81"/>
    </location>
</feature>
<gene>
    <name evidence="6" type="ORF">HHK36_012111</name>
</gene>
<dbReference type="InterPro" id="IPR027640">
    <property type="entry name" value="Kinesin-like_fam"/>
</dbReference>
<dbReference type="OMA" id="KNHANTM"/>
<dbReference type="GO" id="GO:0007018">
    <property type="term" value="P:microtubule-based movement"/>
    <property type="evidence" value="ECO:0007669"/>
    <property type="project" value="InterPro"/>
</dbReference>